<comment type="similarity">
    <text evidence="1">Belongs to the short-chain dehydrogenases/reductases (SDR) family.</text>
</comment>
<sequence>MPTAPTWLITGTSSGFGLSLAQHVLHSHHNLISISRHAAPHDSLTELANTNDLTLHHLTIDLSSPTETIITSAISTFLTKHPDVSIDILINNAAICAFGPLETLPTSTIERCMTVNFYSPLWLIQACLPHMRTSANGLAKVIVNISSTQGLTCDAAEVAYESSKHALEGMSGVLAKEVAPFGIRTVVVNLGSFRTSFALGDSATSGSVDEEFLRGGEDGDPYQDGSHPVKKRIEGCLAFANMPGAARGDPDKGAGVVFGAVMRTGGSKADEALKRQREAIVNGEMGGVSGVERLILGSDALPKIENASGWFGMQVESCGVVSCEADADGVKPLPGR</sequence>
<dbReference type="Pfam" id="PF00106">
    <property type="entry name" value="adh_short"/>
    <property type="match status" value="1"/>
</dbReference>
<dbReference type="InterPro" id="IPR051911">
    <property type="entry name" value="SDR_oxidoreductase"/>
</dbReference>
<comment type="caution">
    <text evidence="2">The sequence shown here is derived from an EMBL/GenBank/DDBJ whole genome shotgun (WGS) entry which is preliminary data.</text>
</comment>
<dbReference type="PANTHER" id="PTHR43976:SF6">
    <property type="entry name" value="OXIDOREDUCTASE, PUTATIVE (AFU_ORTHOLOGUE AFUA_1G13950)-RELATED"/>
    <property type="match status" value="1"/>
</dbReference>
<dbReference type="AlphaFoldDB" id="A0AAN8EJV8"/>
<gene>
    <name evidence="2" type="ORF">OHC33_010294</name>
</gene>
<organism evidence="2 3">
    <name type="scientific">Knufia fluminis</name>
    <dbReference type="NCBI Taxonomy" id="191047"/>
    <lineage>
        <taxon>Eukaryota</taxon>
        <taxon>Fungi</taxon>
        <taxon>Dikarya</taxon>
        <taxon>Ascomycota</taxon>
        <taxon>Pezizomycotina</taxon>
        <taxon>Eurotiomycetes</taxon>
        <taxon>Chaetothyriomycetidae</taxon>
        <taxon>Chaetothyriales</taxon>
        <taxon>Trichomeriaceae</taxon>
        <taxon>Knufia</taxon>
    </lineage>
</organism>
<dbReference type="SUPFAM" id="SSF51735">
    <property type="entry name" value="NAD(P)-binding Rossmann-fold domains"/>
    <property type="match status" value="1"/>
</dbReference>
<dbReference type="PRINTS" id="PR00081">
    <property type="entry name" value="GDHRDH"/>
</dbReference>
<name>A0AAN8EJV8_9EURO</name>
<dbReference type="EMBL" id="JAKLMC020000044">
    <property type="protein sequence ID" value="KAK5948691.1"/>
    <property type="molecule type" value="Genomic_DNA"/>
</dbReference>
<dbReference type="Gene3D" id="3.40.50.720">
    <property type="entry name" value="NAD(P)-binding Rossmann-like Domain"/>
    <property type="match status" value="1"/>
</dbReference>
<keyword evidence="3" id="KW-1185">Reference proteome</keyword>
<reference evidence="2 3" key="1">
    <citation type="submission" date="2022-12" db="EMBL/GenBank/DDBJ databases">
        <title>Genomic features and morphological characterization of a novel Knufia sp. strain isolated from spacecraft assembly facility.</title>
        <authorList>
            <person name="Teixeira M."/>
            <person name="Chander A.M."/>
            <person name="Stajich J.E."/>
            <person name="Venkateswaran K."/>
        </authorList>
    </citation>
    <scope>NUCLEOTIDE SEQUENCE [LARGE SCALE GENOMIC DNA]</scope>
    <source>
        <strain evidence="2 3">FJI-L2-BK-P2</strain>
    </source>
</reference>
<evidence type="ECO:0000313" key="3">
    <source>
        <dbReference type="Proteomes" id="UP001316803"/>
    </source>
</evidence>
<dbReference type="PANTHER" id="PTHR43976">
    <property type="entry name" value="SHORT CHAIN DEHYDROGENASE"/>
    <property type="match status" value="1"/>
</dbReference>
<evidence type="ECO:0000313" key="2">
    <source>
        <dbReference type="EMBL" id="KAK5948691.1"/>
    </source>
</evidence>
<dbReference type="PRINTS" id="PR00080">
    <property type="entry name" value="SDRFAMILY"/>
</dbReference>
<dbReference type="Proteomes" id="UP001316803">
    <property type="component" value="Unassembled WGS sequence"/>
</dbReference>
<dbReference type="InterPro" id="IPR036291">
    <property type="entry name" value="NAD(P)-bd_dom_sf"/>
</dbReference>
<dbReference type="InterPro" id="IPR002347">
    <property type="entry name" value="SDR_fam"/>
</dbReference>
<proteinExistence type="inferred from homology"/>
<evidence type="ECO:0000256" key="1">
    <source>
        <dbReference type="RuleBase" id="RU000363"/>
    </source>
</evidence>
<protein>
    <recommendedName>
        <fullName evidence="4">NAD(P)-binding protein</fullName>
    </recommendedName>
</protein>
<accession>A0AAN8EJV8</accession>
<evidence type="ECO:0008006" key="4">
    <source>
        <dbReference type="Google" id="ProtNLM"/>
    </source>
</evidence>